<evidence type="ECO:0000313" key="1">
    <source>
        <dbReference type="EMBL" id="QKW54264.1"/>
    </source>
</evidence>
<sequence>MPSQEEAKEHTSVLEAAADAARRTPGVAYLRPGFGDLVRGAAVRYRSRDDQRPAAHRIAGVRAQRTDPPRGWSLRIHLAVARGHRALDVTREVRTAVTEAVRELAAASGAPEPRVSVTITVTDIA</sequence>
<evidence type="ECO:0008006" key="3">
    <source>
        <dbReference type="Google" id="ProtNLM"/>
    </source>
</evidence>
<organism evidence="1 2">
    <name type="scientific">Streptomyces buecherae</name>
    <dbReference type="NCBI Taxonomy" id="2763006"/>
    <lineage>
        <taxon>Bacteria</taxon>
        <taxon>Bacillati</taxon>
        <taxon>Actinomycetota</taxon>
        <taxon>Actinomycetes</taxon>
        <taxon>Kitasatosporales</taxon>
        <taxon>Streptomycetaceae</taxon>
        <taxon>Streptomyces</taxon>
    </lineage>
</organism>
<proteinExistence type="predicted"/>
<evidence type="ECO:0000313" key="2">
    <source>
        <dbReference type="Proteomes" id="UP000509303"/>
    </source>
</evidence>
<dbReference type="AlphaFoldDB" id="A0A7H8NIA3"/>
<keyword evidence="2" id="KW-1185">Reference proteome</keyword>
<name>A0A7H8NIA3_9ACTN</name>
<gene>
    <name evidence="1" type="ORF">HUT08_05370</name>
</gene>
<protein>
    <recommendedName>
        <fullName evidence="3">Asp23/Gls24 family envelope stress response protein</fullName>
    </recommendedName>
</protein>
<accession>A0A7H8NIA3</accession>
<reference evidence="1 2" key="1">
    <citation type="submission" date="2020-06" db="EMBL/GenBank/DDBJ databases">
        <title>Genome mining for natural products.</title>
        <authorList>
            <person name="Zhang B."/>
            <person name="Shi J."/>
            <person name="Ge H."/>
        </authorList>
    </citation>
    <scope>NUCLEOTIDE SEQUENCE [LARGE SCALE GENOMIC DNA]</scope>
    <source>
        <strain evidence="1 2">NA00687</strain>
    </source>
</reference>
<dbReference type="EMBL" id="CP054929">
    <property type="protein sequence ID" value="QKW54264.1"/>
    <property type="molecule type" value="Genomic_DNA"/>
</dbReference>
<dbReference type="Proteomes" id="UP000509303">
    <property type="component" value="Chromosome"/>
</dbReference>